<dbReference type="NCBIfam" id="NF001986">
    <property type="entry name" value="PRK00779.1"/>
    <property type="match status" value="1"/>
</dbReference>
<dbReference type="GO" id="GO:0019240">
    <property type="term" value="P:citrulline biosynthetic process"/>
    <property type="evidence" value="ECO:0007669"/>
    <property type="project" value="TreeGrafter"/>
</dbReference>
<feature type="domain" description="Aspartate/ornithine carbamoyltransferase carbamoyl-P binding" evidence="10">
    <location>
        <begin position="8"/>
        <end position="148"/>
    </location>
</feature>
<evidence type="ECO:0000256" key="7">
    <source>
        <dbReference type="ARBA" id="ARBA00048772"/>
    </source>
</evidence>
<dbReference type="Pfam" id="PF00185">
    <property type="entry name" value="OTCace"/>
    <property type="match status" value="1"/>
</dbReference>
<dbReference type="Proteomes" id="UP000093694">
    <property type="component" value="Unassembled WGS sequence"/>
</dbReference>
<feature type="domain" description="Aspartate/ornithine carbamoyltransferase Asp/Orn-binding" evidence="9">
    <location>
        <begin position="156"/>
        <end position="329"/>
    </location>
</feature>
<dbReference type="InterPro" id="IPR002292">
    <property type="entry name" value="Orn/put_carbamltrans"/>
</dbReference>
<comment type="caution">
    <text evidence="11">The sequence shown here is derived from an EMBL/GenBank/DDBJ whole genome shotgun (WGS) entry which is preliminary data.</text>
</comment>
<dbReference type="InterPro" id="IPR006132">
    <property type="entry name" value="Asp/Orn_carbamoyltranf_P-bd"/>
</dbReference>
<dbReference type="NCBIfam" id="NF003286">
    <property type="entry name" value="PRK04284.1"/>
    <property type="match status" value="1"/>
</dbReference>
<name>A0A166TFJ0_9CLOT</name>
<dbReference type="RefSeq" id="WP_013237593.1">
    <property type="nucleotide sequence ID" value="NZ_LITQ01000011.1"/>
</dbReference>
<organism evidence="11 13">
    <name type="scientific">Clostridium coskatii</name>
    <dbReference type="NCBI Taxonomy" id="1705578"/>
    <lineage>
        <taxon>Bacteria</taxon>
        <taxon>Bacillati</taxon>
        <taxon>Bacillota</taxon>
        <taxon>Clostridia</taxon>
        <taxon>Eubacteriales</taxon>
        <taxon>Clostridiaceae</taxon>
        <taxon>Clostridium</taxon>
    </lineage>
</organism>
<dbReference type="NCBIfam" id="TIGR00658">
    <property type="entry name" value="orni_carb_tr"/>
    <property type="match status" value="1"/>
</dbReference>
<reference evidence="11 13" key="1">
    <citation type="journal article" date="2015" name="Biotechnol. Bioeng.">
        <title>Genome sequence and phenotypic characterization of Caulobacter segnis.</title>
        <authorList>
            <person name="Patel S."/>
            <person name="Fletcher B."/>
            <person name="Scott D.C."/>
            <person name="Ely B."/>
        </authorList>
    </citation>
    <scope>NUCLEOTIDE SEQUENCE [LARGE SCALE GENOMIC DNA]</scope>
    <source>
        <strain evidence="11 13">PS02</strain>
    </source>
</reference>
<feature type="binding site" evidence="8">
    <location>
        <begin position="274"/>
        <end position="275"/>
    </location>
    <ligand>
        <name>carbamoyl phosphate</name>
        <dbReference type="ChEBI" id="CHEBI:58228"/>
    </ligand>
</feature>
<sequence>MGFNLRNRSFLTLMDFSQKEINFMLDLARDLKRAKYLGNEEQKLKGKNVVLLFEKDSTRTRCSFQVAAQDQGAHVTYLGPTGSQMGKKESAADTARVLGKMFDGIEYRGYAQETVEDLAKYSGVPVWNGLTDADHPTQVLADFLTASEHLNKPYNKMTFVYSGDGRNNVANALMIGASKMGMDFRIVTPKELFPKEELVNKCKEEAAKSGAKITITDDVAKGVKGADVLYTDVWVSMGEPDEVWEQRIKLLKPYQINMDMIKMTGNEKVIFEHCLPAFHDLKTKVGKQIHDKFGLNEMEVTDEVFESKYSVVFDEAENRMHTIKAVMVATLGD</sequence>
<dbReference type="HAMAP" id="MF_01109">
    <property type="entry name" value="OTCase"/>
    <property type="match status" value="1"/>
</dbReference>
<dbReference type="GO" id="GO:0005737">
    <property type="term" value="C:cytoplasm"/>
    <property type="evidence" value="ECO:0007669"/>
    <property type="project" value="UniProtKB-SubCell"/>
</dbReference>
<evidence type="ECO:0000313" key="13">
    <source>
        <dbReference type="Proteomes" id="UP000077384"/>
    </source>
</evidence>
<feature type="binding site" evidence="8">
    <location>
        <begin position="57"/>
        <end position="60"/>
    </location>
    <ligand>
        <name>carbamoyl phosphate</name>
        <dbReference type="ChEBI" id="CHEBI:58228"/>
    </ligand>
</feature>
<comment type="function">
    <text evidence="1">Reversibly catalyzes the transfer of the carbamoyl group from carbamoyl phosphate (CP) to the N(epsilon) atom of ornithine (ORN) to produce L-citrulline.</text>
</comment>
<feature type="binding site" evidence="8">
    <location>
        <position position="108"/>
    </location>
    <ligand>
        <name>carbamoyl phosphate</name>
        <dbReference type="ChEBI" id="CHEBI:58228"/>
    </ligand>
</feature>
<dbReference type="InterPro" id="IPR024904">
    <property type="entry name" value="OTCase_ArgI"/>
</dbReference>
<evidence type="ECO:0000313" key="11">
    <source>
        <dbReference type="EMBL" id="OAA93623.1"/>
    </source>
</evidence>
<dbReference type="InterPro" id="IPR006130">
    <property type="entry name" value="Asp/Orn_carbamoylTrfase"/>
</dbReference>
<gene>
    <name evidence="11" type="primary">argF_4</name>
    <name evidence="12" type="synonym">argF_2</name>
    <name evidence="12" type="ORF">CLCOS_19010</name>
    <name evidence="11" type="ORF">WX73_04119</name>
</gene>
<evidence type="ECO:0000256" key="1">
    <source>
        <dbReference type="ARBA" id="ARBA00003822"/>
    </source>
</evidence>
<dbReference type="GO" id="GO:0042450">
    <property type="term" value="P:L-arginine biosynthetic process via ornithine"/>
    <property type="evidence" value="ECO:0007669"/>
    <property type="project" value="UniProtKB-UniRule"/>
</dbReference>
<feature type="binding site" evidence="8">
    <location>
        <begin position="135"/>
        <end position="138"/>
    </location>
    <ligand>
        <name>carbamoyl phosphate</name>
        <dbReference type="ChEBI" id="CHEBI:58228"/>
    </ligand>
</feature>
<dbReference type="FunFam" id="3.40.50.1370:FF:000004">
    <property type="entry name" value="Ornithine carbamoyltransferase"/>
    <property type="match status" value="1"/>
</dbReference>
<dbReference type="PATRIC" id="fig|1705578.3.peg.4229"/>
<dbReference type="Proteomes" id="UP000077384">
    <property type="component" value="Unassembled WGS sequence"/>
</dbReference>
<comment type="catalytic activity">
    <reaction evidence="7 8">
        <text>carbamoyl phosphate + L-ornithine = L-citrulline + phosphate + H(+)</text>
        <dbReference type="Rhea" id="RHEA:19513"/>
        <dbReference type="ChEBI" id="CHEBI:15378"/>
        <dbReference type="ChEBI" id="CHEBI:43474"/>
        <dbReference type="ChEBI" id="CHEBI:46911"/>
        <dbReference type="ChEBI" id="CHEBI:57743"/>
        <dbReference type="ChEBI" id="CHEBI:58228"/>
        <dbReference type="EC" id="2.1.3.3"/>
    </reaction>
</comment>
<dbReference type="InterPro" id="IPR036901">
    <property type="entry name" value="Asp/Orn_carbamoylTrfase_sf"/>
</dbReference>
<evidence type="ECO:0000256" key="3">
    <source>
        <dbReference type="ARBA" id="ARBA00007805"/>
    </source>
</evidence>
<evidence type="ECO:0000313" key="14">
    <source>
        <dbReference type="Proteomes" id="UP000093694"/>
    </source>
</evidence>
<evidence type="ECO:0000256" key="6">
    <source>
        <dbReference type="ARBA" id="ARBA00022679"/>
    </source>
</evidence>
<dbReference type="PRINTS" id="PR00102">
    <property type="entry name" value="OTCASE"/>
</dbReference>
<feature type="binding site" evidence="8">
    <location>
        <position position="168"/>
    </location>
    <ligand>
        <name>L-ornithine</name>
        <dbReference type="ChEBI" id="CHEBI:46911"/>
    </ligand>
</feature>
<dbReference type="Pfam" id="PF02729">
    <property type="entry name" value="OTCace_N"/>
    <property type="match status" value="1"/>
</dbReference>
<dbReference type="EMBL" id="LITQ01000011">
    <property type="protein sequence ID" value="OAA93623.1"/>
    <property type="molecule type" value="Genomic_DNA"/>
</dbReference>
<dbReference type="Gene3D" id="3.40.50.1370">
    <property type="entry name" value="Aspartate/ornithine carbamoyltransferase"/>
    <property type="match status" value="2"/>
</dbReference>
<evidence type="ECO:0000256" key="2">
    <source>
        <dbReference type="ARBA" id="ARBA00004496"/>
    </source>
</evidence>
<dbReference type="PANTHER" id="PTHR45753">
    <property type="entry name" value="ORNITHINE CARBAMOYLTRANSFERASE, MITOCHONDRIAL"/>
    <property type="match status" value="1"/>
</dbReference>
<dbReference type="EMBL" id="LROR01000045">
    <property type="protein sequence ID" value="OBR94402.1"/>
    <property type="molecule type" value="Genomic_DNA"/>
</dbReference>
<proteinExistence type="inferred from homology"/>
<evidence type="ECO:0000256" key="4">
    <source>
        <dbReference type="ARBA" id="ARBA00013007"/>
    </source>
</evidence>
<keyword evidence="14" id="KW-1185">Reference proteome</keyword>
<keyword evidence="5 8" id="KW-0963">Cytoplasm</keyword>
<comment type="subcellular location">
    <subcellularLocation>
        <location evidence="2 8">Cytoplasm</location>
    </subcellularLocation>
</comment>
<comment type="similarity">
    <text evidence="3 8">Belongs to the aspartate/ornithine carbamoyltransferase superfamily. OTCase family.</text>
</comment>
<accession>A0A166TFJ0</accession>
<dbReference type="InterPro" id="IPR006131">
    <property type="entry name" value="Asp_carbamoyltransf_Asp/Orn-bd"/>
</dbReference>
<dbReference type="PANTHER" id="PTHR45753:SF2">
    <property type="entry name" value="ORNITHINE CARBAMOYLTRANSFERASE"/>
    <property type="match status" value="1"/>
</dbReference>
<evidence type="ECO:0000259" key="9">
    <source>
        <dbReference type="Pfam" id="PF00185"/>
    </source>
</evidence>
<feature type="binding site" evidence="8">
    <location>
        <begin position="236"/>
        <end position="237"/>
    </location>
    <ligand>
        <name>L-ornithine</name>
        <dbReference type="ChEBI" id="CHEBI:46911"/>
    </ligand>
</feature>
<evidence type="ECO:0000313" key="12">
    <source>
        <dbReference type="EMBL" id="OBR94402.1"/>
    </source>
</evidence>
<reference evidence="12 14" key="2">
    <citation type="journal article" date="2016" name="Front. Microbiol.">
        <title>Industrial Acetogenic Biocatalysts: A Comparative Metabolic and Genomic Analysis.</title>
        <authorList>
            <person name="Bengelsdorf F."/>
            <person name="Poehlein A."/>
            <person name="Sonja S."/>
            <person name="Erz C."/>
            <person name="Hummel T."/>
            <person name="Hoffmeister S."/>
            <person name="Daniel R."/>
            <person name="Durre P."/>
        </authorList>
    </citation>
    <scope>NUCLEOTIDE SEQUENCE [LARGE SCALE GENOMIC DNA]</scope>
    <source>
        <strain evidence="12 14">PTA-10522</strain>
    </source>
</reference>
<feature type="binding site" evidence="8">
    <location>
        <position position="319"/>
    </location>
    <ligand>
        <name>carbamoyl phosphate</name>
        <dbReference type="ChEBI" id="CHEBI:58228"/>
    </ligand>
</feature>
<feature type="binding site" evidence="8">
    <location>
        <position position="232"/>
    </location>
    <ligand>
        <name>L-ornithine</name>
        <dbReference type="ChEBI" id="CHEBI:46911"/>
    </ligand>
</feature>
<dbReference type="PRINTS" id="PR00100">
    <property type="entry name" value="AOTCASE"/>
</dbReference>
<evidence type="ECO:0000256" key="8">
    <source>
        <dbReference type="HAMAP-Rule" id="MF_01109"/>
    </source>
</evidence>
<dbReference type="GO" id="GO:0016597">
    <property type="term" value="F:amino acid binding"/>
    <property type="evidence" value="ECO:0007669"/>
    <property type="project" value="InterPro"/>
</dbReference>
<dbReference type="AlphaFoldDB" id="A0A166TFJ0"/>
<feature type="binding site" evidence="8">
    <location>
        <position position="84"/>
    </location>
    <ligand>
        <name>carbamoyl phosphate</name>
        <dbReference type="ChEBI" id="CHEBI:58228"/>
    </ligand>
</feature>
<dbReference type="SUPFAM" id="SSF53671">
    <property type="entry name" value="Aspartate/ornithine carbamoyltransferase"/>
    <property type="match status" value="1"/>
</dbReference>
<dbReference type="PROSITE" id="PS00097">
    <property type="entry name" value="CARBAMOYLTRANSFERASE"/>
    <property type="match status" value="1"/>
</dbReference>
<keyword evidence="6 8" id="KW-0808">Transferase</keyword>
<evidence type="ECO:0000256" key="5">
    <source>
        <dbReference type="ARBA" id="ARBA00022490"/>
    </source>
</evidence>
<protein>
    <recommendedName>
        <fullName evidence="4 8">Ornithine carbamoyltransferase</fullName>
        <shortName evidence="8">OTCase</shortName>
        <ecNumber evidence="4 8">2.1.3.3</ecNumber>
    </recommendedName>
</protein>
<dbReference type="GO" id="GO:0004585">
    <property type="term" value="F:ornithine carbamoyltransferase activity"/>
    <property type="evidence" value="ECO:0007669"/>
    <property type="project" value="UniProtKB-UniRule"/>
</dbReference>
<dbReference type="EC" id="2.1.3.3" evidence="4 8"/>
<evidence type="ECO:0000259" key="10">
    <source>
        <dbReference type="Pfam" id="PF02729"/>
    </source>
</evidence>